<dbReference type="EMBL" id="LCIV01000013">
    <property type="protein sequence ID" value="KKT62755.1"/>
    <property type="molecule type" value="Genomic_DNA"/>
</dbReference>
<organism evidence="1 2">
    <name type="scientific">Candidatus Giovannonibacteria bacterium GW2011_GWA1_44_29</name>
    <dbReference type="NCBI Taxonomy" id="1618646"/>
    <lineage>
        <taxon>Bacteria</taxon>
        <taxon>Candidatus Giovannoniibacteriota</taxon>
    </lineage>
</organism>
<evidence type="ECO:0000313" key="2">
    <source>
        <dbReference type="Proteomes" id="UP000034652"/>
    </source>
</evidence>
<sequence>MPNLDLSVKTKRRTTFEEREEEGFGCWSVSRDLFGDDPGSDIHDFQSDSYKYFLDNVKSLTDLVEGLRQLSPFADDALAVAEKMNEKDFTKFKQALSGERRALSDSHEEQLPLFLKLEPLTLAPKMPRKYFALLIPKQFIIAELAAEKFNVCLGVALIQIEYASAELARTCSETPR</sequence>
<dbReference type="AlphaFoldDB" id="A0A0G1IUI3"/>
<dbReference type="Proteomes" id="UP000034652">
    <property type="component" value="Unassembled WGS sequence"/>
</dbReference>
<name>A0A0G1IUI3_9BACT</name>
<proteinExistence type="predicted"/>
<protein>
    <submittedName>
        <fullName evidence="1">Uncharacterized protein</fullName>
    </submittedName>
</protein>
<comment type="caution">
    <text evidence="1">The sequence shown here is derived from an EMBL/GenBank/DDBJ whole genome shotgun (WGS) entry which is preliminary data.</text>
</comment>
<reference evidence="1 2" key="1">
    <citation type="journal article" date="2015" name="Nature">
        <title>rRNA introns, odd ribosomes, and small enigmatic genomes across a large radiation of phyla.</title>
        <authorList>
            <person name="Brown C.T."/>
            <person name="Hug L.A."/>
            <person name="Thomas B.C."/>
            <person name="Sharon I."/>
            <person name="Castelle C.J."/>
            <person name="Singh A."/>
            <person name="Wilkins M.J."/>
            <person name="Williams K.H."/>
            <person name="Banfield J.F."/>
        </authorList>
    </citation>
    <scope>NUCLEOTIDE SEQUENCE [LARGE SCALE GENOMIC DNA]</scope>
</reference>
<accession>A0A0G1IUI3</accession>
<evidence type="ECO:0000313" key="1">
    <source>
        <dbReference type="EMBL" id="KKT62755.1"/>
    </source>
</evidence>
<gene>
    <name evidence="1" type="ORF">UW57_C0013G0012</name>
</gene>
<dbReference type="STRING" id="1618646.UW57_C0013G0012"/>